<name>W9QJV9_9ROSA</name>
<dbReference type="AlphaFoldDB" id="W9QJV9"/>
<protein>
    <submittedName>
        <fullName evidence="1">Uncharacterized protein</fullName>
    </submittedName>
</protein>
<accession>W9QJV9</accession>
<reference evidence="2" key="1">
    <citation type="submission" date="2013-01" db="EMBL/GenBank/DDBJ databases">
        <title>Draft Genome Sequence of a Mulberry Tree, Morus notabilis C.K. Schneid.</title>
        <authorList>
            <person name="He N."/>
            <person name="Zhao S."/>
        </authorList>
    </citation>
    <scope>NUCLEOTIDE SEQUENCE</scope>
</reference>
<evidence type="ECO:0000313" key="2">
    <source>
        <dbReference type="Proteomes" id="UP000030645"/>
    </source>
</evidence>
<keyword evidence="2" id="KW-1185">Reference proteome</keyword>
<organism evidence="1 2">
    <name type="scientific">Morus notabilis</name>
    <dbReference type="NCBI Taxonomy" id="981085"/>
    <lineage>
        <taxon>Eukaryota</taxon>
        <taxon>Viridiplantae</taxon>
        <taxon>Streptophyta</taxon>
        <taxon>Embryophyta</taxon>
        <taxon>Tracheophyta</taxon>
        <taxon>Spermatophyta</taxon>
        <taxon>Magnoliopsida</taxon>
        <taxon>eudicotyledons</taxon>
        <taxon>Gunneridae</taxon>
        <taxon>Pentapetalae</taxon>
        <taxon>rosids</taxon>
        <taxon>fabids</taxon>
        <taxon>Rosales</taxon>
        <taxon>Moraceae</taxon>
        <taxon>Moreae</taxon>
        <taxon>Morus</taxon>
    </lineage>
</organism>
<proteinExistence type="predicted"/>
<dbReference type="Proteomes" id="UP000030645">
    <property type="component" value="Unassembled WGS sequence"/>
</dbReference>
<evidence type="ECO:0000313" key="1">
    <source>
        <dbReference type="EMBL" id="EXB38905.1"/>
    </source>
</evidence>
<gene>
    <name evidence="1" type="ORF">L484_027340</name>
</gene>
<sequence length="90" mass="10284">MVVQVIDSSPSSSISSLVGHAKSDINTRNPKFHDYYKEVRIFDETNSELDPDETRVLDCIKKHCSKDLRSHPRLFVTCAHRCVQKCLPLP</sequence>
<dbReference type="EMBL" id="KE343704">
    <property type="protein sequence ID" value="EXB38905.1"/>
    <property type="molecule type" value="Genomic_DNA"/>
</dbReference>